<evidence type="ECO:0000256" key="1">
    <source>
        <dbReference type="SAM" id="MobiDB-lite"/>
    </source>
</evidence>
<accession>A0ABQ0LBG2</accession>
<evidence type="ECO:0000313" key="2">
    <source>
        <dbReference type="EMBL" id="GAT48460.1"/>
    </source>
</evidence>
<dbReference type="Proteomes" id="UP000815677">
    <property type="component" value="Unassembled WGS sequence"/>
</dbReference>
<feature type="region of interest" description="Disordered" evidence="1">
    <location>
        <begin position="174"/>
        <end position="225"/>
    </location>
</feature>
<proteinExistence type="predicted"/>
<organism evidence="2 3">
    <name type="scientific">Mycena chlorophos</name>
    <name type="common">Agaric fungus</name>
    <name type="synonym">Agaricus chlorophos</name>
    <dbReference type="NCBI Taxonomy" id="658473"/>
    <lineage>
        <taxon>Eukaryota</taxon>
        <taxon>Fungi</taxon>
        <taxon>Dikarya</taxon>
        <taxon>Basidiomycota</taxon>
        <taxon>Agaricomycotina</taxon>
        <taxon>Agaricomycetes</taxon>
        <taxon>Agaricomycetidae</taxon>
        <taxon>Agaricales</taxon>
        <taxon>Marasmiineae</taxon>
        <taxon>Mycenaceae</taxon>
        <taxon>Mycena</taxon>
    </lineage>
</organism>
<reference evidence="2" key="1">
    <citation type="submission" date="2014-09" db="EMBL/GenBank/DDBJ databases">
        <title>Genome sequence of the luminous mushroom Mycena chlorophos for searching fungal bioluminescence genes.</title>
        <authorList>
            <person name="Tanaka Y."/>
            <person name="Kasuga D."/>
            <person name="Oba Y."/>
            <person name="Hase S."/>
            <person name="Sato K."/>
            <person name="Oba Y."/>
            <person name="Sakakibara Y."/>
        </authorList>
    </citation>
    <scope>NUCLEOTIDE SEQUENCE</scope>
</reference>
<keyword evidence="3" id="KW-1185">Reference proteome</keyword>
<dbReference type="EMBL" id="DF844587">
    <property type="protein sequence ID" value="GAT48460.1"/>
    <property type="molecule type" value="Genomic_DNA"/>
</dbReference>
<name>A0ABQ0LBG2_MYCCL</name>
<sequence>MLANAAAGTASTIELQTLSFLIQSLPGHAAPVASTPMQATSTNFQLVLQYSESPSERWIIPRGPAIYEKDTAGDDFTLTFAIPLQGGSTAQDDFTAVPTLNTSAAQVVTMDFKKPPTTLSDTISRWIVGSERENRMRITKLKEQSKRNYLVYRVAPKDIIANLQQASGIDYTMTSIKPGSRPVAPPSPPKPKRKPGRKPKADTQSISAPAPTAVYSPPPVAGPSTSASIITTRRQKSAMALPHCVTCKKTEVALVLGGRFCRACVDAGRAAVVQVTQSGKGDNDTLHGQNNERQILS</sequence>
<protein>
    <submittedName>
        <fullName evidence="2">Uncharacterized protein</fullName>
    </submittedName>
</protein>
<gene>
    <name evidence="2" type="ORF">MCHLO_05860</name>
</gene>
<evidence type="ECO:0000313" key="3">
    <source>
        <dbReference type="Proteomes" id="UP000815677"/>
    </source>
</evidence>